<dbReference type="AlphaFoldDB" id="A0A165F8B1"/>
<evidence type="ECO:0000256" key="2">
    <source>
        <dbReference type="ARBA" id="ARBA00022737"/>
    </source>
</evidence>
<dbReference type="SUPFAM" id="SSF117281">
    <property type="entry name" value="Kelch motif"/>
    <property type="match status" value="2"/>
</dbReference>
<sequence length="411" mass="44944">MLANDGQLPAPTVSTVLLPSTPVPISSEGAASSSRSASRPALSPRARPSTTSVTTAADVARAAADQRQEKKARMRNTPHLPAGSAEPAPPTVMYWSRAPVHGLLPARKFRAHTSTLVDSVAWIFGGCDDHGCSRDVYCLDIETFQWSHPDLSGDWPVPCRAHTATLVDGKRIFVFGGGANADYYDSLYILDTTARKWTHVAIQGPKPLQRRAHTAVYYKGRIWVFGGGNGVKALNDVWALDVSVPVDRMHWEEVHPKGKRPAPRGYHTANLVGEKMVVVGGSDGRECFADIWVLDLEQCAWTSVATVDSYRRLSHCATQVGSYLFIMGGHDSQRYSNDLLLFNLITLQWETRPYAGRPPSVRAYQSSFLADSRLFVLGGFDGQQAFDDVHILDLAASAYLPQVTSFAMSSN</sequence>
<gene>
    <name evidence="4" type="ORF">EXIGLDRAFT_619272</name>
</gene>
<proteinExistence type="predicted"/>
<accession>A0A165F8B1</accession>
<dbReference type="InParanoid" id="A0A165F8B1"/>
<reference evidence="4 5" key="1">
    <citation type="journal article" date="2016" name="Mol. Biol. Evol.">
        <title>Comparative Genomics of Early-Diverging Mushroom-Forming Fungi Provides Insights into the Origins of Lignocellulose Decay Capabilities.</title>
        <authorList>
            <person name="Nagy L.G."/>
            <person name="Riley R."/>
            <person name="Tritt A."/>
            <person name="Adam C."/>
            <person name="Daum C."/>
            <person name="Floudas D."/>
            <person name="Sun H."/>
            <person name="Yadav J.S."/>
            <person name="Pangilinan J."/>
            <person name="Larsson K.H."/>
            <person name="Matsuura K."/>
            <person name="Barry K."/>
            <person name="Labutti K."/>
            <person name="Kuo R."/>
            <person name="Ohm R.A."/>
            <person name="Bhattacharya S.S."/>
            <person name="Shirouzu T."/>
            <person name="Yoshinaga Y."/>
            <person name="Martin F.M."/>
            <person name="Grigoriev I.V."/>
            <person name="Hibbett D.S."/>
        </authorList>
    </citation>
    <scope>NUCLEOTIDE SEQUENCE [LARGE SCALE GENOMIC DNA]</scope>
    <source>
        <strain evidence="4 5">HHB12029</strain>
    </source>
</reference>
<name>A0A165F8B1_EXIGL</name>
<dbReference type="Proteomes" id="UP000077266">
    <property type="component" value="Unassembled WGS sequence"/>
</dbReference>
<evidence type="ECO:0000313" key="4">
    <source>
        <dbReference type="EMBL" id="KZV88560.1"/>
    </source>
</evidence>
<evidence type="ECO:0000256" key="1">
    <source>
        <dbReference type="ARBA" id="ARBA00022441"/>
    </source>
</evidence>
<keyword evidence="2" id="KW-0677">Repeat</keyword>
<organism evidence="4 5">
    <name type="scientific">Exidia glandulosa HHB12029</name>
    <dbReference type="NCBI Taxonomy" id="1314781"/>
    <lineage>
        <taxon>Eukaryota</taxon>
        <taxon>Fungi</taxon>
        <taxon>Dikarya</taxon>
        <taxon>Basidiomycota</taxon>
        <taxon>Agaricomycotina</taxon>
        <taxon>Agaricomycetes</taxon>
        <taxon>Auriculariales</taxon>
        <taxon>Exidiaceae</taxon>
        <taxon>Exidia</taxon>
    </lineage>
</organism>
<dbReference type="InterPro" id="IPR015915">
    <property type="entry name" value="Kelch-typ_b-propeller"/>
</dbReference>
<dbReference type="PANTHER" id="PTHR46093">
    <property type="entry name" value="ACYL-COA-BINDING DOMAIN-CONTAINING PROTEIN 5"/>
    <property type="match status" value="1"/>
</dbReference>
<feature type="compositionally biased region" description="Low complexity" evidence="3">
    <location>
        <begin position="24"/>
        <end position="63"/>
    </location>
</feature>
<dbReference type="PANTHER" id="PTHR46093:SF18">
    <property type="entry name" value="FIBRONECTIN TYPE-III DOMAIN-CONTAINING PROTEIN"/>
    <property type="match status" value="1"/>
</dbReference>
<evidence type="ECO:0000313" key="5">
    <source>
        <dbReference type="Proteomes" id="UP000077266"/>
    </source>
</evidence>
<dbReference type="Pfam" id="PF24681">
    <property type="entry name" value="Kelch_KLHDC2_KLHL20_DRC7"/>
    <property type="match status" value="1"/>
</dbReference>
<dbReference type="STRING" id="1314781.A0A165F8B1"/>
<keyword evidence="5" id="KW-1185">Reference proteome</keyword>
<keyword evidence="1" id="KW-0880">Kelch repeat</keyword>
<protein>
    <submittedName>
        <fullName evidence="4">Galactose oxidase</fullName>
    </submittedName>
</protein>
<dbReference type="Gene3D" id="2.120.10.80">
    <property type="entry name" value="Kelch-type beta propeller"/>
    <property type="match status" value="2"/>
</dbReference>
<evidence type="ECO:0000256" key="3">
    <source>
        <dbReference type="SAM" id="MobiDB-lite"/>
    </source>
</evidence>
<dbReference type="OrthoDB" id="10251809at2759"/>
<feature type="region of interest" description="Disordered" evidence="3">
    <location>
        <begin position="1"/>
        <end position="88"/>
    </location>
</feature>
<dbReference type="EMBL" id="KV426097">
    <property type="protein sequence ID" value="KZV88560.1"/>
    <property type="molecule type" value="Genomic_DNA"/>
</dbReference>
<dbReference type="Pfam" id="PF01344">
    <property type="entry name" value="Kelch_1"/>
    <property type="match status" value="1"/>
</dbReference>
<dbReference type="InterPro" id="IPR006652">
    <property type="entry name" value="Kelch_1"/>
</dbReference>